<dbReference type="InterPro" id="IPR015179">
    <property type="entry name" value="A-amylase/a-glucTrfase_C"/>
</dbReference>
<dbReference type="Pfam" id="PF09095">
    <property type="entry name" value="AmyA-gluTrfs_C"/>
    <property type="match status" value="1"/>
</dbReference>
<sequence>MPEIGEEENLTRFEMVNGPDRLCAVFSFSIPVSAWFFPLMTVSKSEEGFERTYQGSSLLFLHPINLTPGQKTRFQIQLELREL</sequence>
<dbReference type="EMBL" id="JACNJD010000318">
    <property type="protein sequence ID" value="MBC8178832.1"/>
    <property type="molecule type" value="Genomic_DNA"/>
</dbReference>
<dbReference type="SUPFAM" id="SSF74650">
    <property type="entry name" value="Galactose mutarotase-like"/>
    <property type="match status" value="1"/>
</dbReference>
<dbReference type="InterPro" id="IPR011013">
    <property type="entry name" value="Gal_mutarotase_sf_dom"/>
</dbReference>
<dbReference type="GO" id="GO:0030246">
    <property type="term" value="F:carbohydrate binding"/>
    <property type="evidence" value="ECO:0007669"/>
    <property type="project" value="InterPro"/>
</dbReference>
<reference evidence="2 3" key="1">
    <citation type="submission" date="2020-08" db="EMBL/GenBank/DDBJ databases">
        <title>Bridging the membrane lipid divide: bacteria of the FCB group superphylum have the potential to synthesize archaeal ether lipids.</title>
        <authorList>
            <person name="Villanueva L."/>
            <person name="Von Meijenfeldt F.A.B."/>
            <person name="Westbye A.B."/>
            <person name="Yadav S."/>
            <person name="Hopmans E.C."/>
            <person name="Dutilh B.E."/>
            <person name="Sinninghe Damste J.S."/>
        </authorList>
    </citation>
    <scope>NUCLEOTIDE SEQUENCE [LARGE SCALE GENOMIC DNA]</scope>
    <source>
        <strain evidence="2">NIOZ-UU27</strain>
    </source>
</reference>
<dbReference type="GO" id="GO:0005975">
    <property type="term" value="P:carbohydrate metabolic process"/>
    <property type="evidence" value="ECO:0007669"/>
    <property type="project" value="InterPro"/>
</dbReference>
<evidence type="ECO:0000313" key="3">
    <source>
        <dbReference type="Proteomes" id="UP000650524"/>
    </source>
</evidence>
<dbReference type="Proteomes" id="UP000650524">
    <property type="component" value="Unassembled WGS sequence"/>
</dbReference>
<name>A0A8J6N0Y2_9DELT</name>
<organism evidence="2 3">
    <name type="scientific">Candidatus Desulfacyla euxinica</name>
    <dbReference type="NCBI Taxonomy" id="2841693"/>
    <lineage>
        <taxon>Bacteria</taxon>
        <taxon>Deltaproteobacteria</taxon>
        <taxon>Candidatus Desulfacyla</taxon>
    </lineage>
</organism>
<accession>A0A8J6N0Y2</accession>
<dbReference type="InterPro" id="IPR014718">
    <property type="entry name" value="GH-type_carb-bd"/>
</dbReference>
<comment type="caution">
    <text evidence="2">The sequence shown here is derived from an EMBL/GenBank/DDBJ whole genome shotgun (WGS) entry which is preliminary data.</text>
</comment>
<protein>
    <submittedName>
        <fullName evidence="2">DUF1926 domain-containing protein</fullName>
    </submittedName>
</protein>
<dbReference type="Gene3D" id="2.70.98.10">
    <property type="match status" value="1"/>
</dbReference>
<evidence type="ECO:0000313" key="2">
    <source>
        <dbReference type="EMBL" id="MBC8178832.1"/>
    </source>
</evidence>
<dbReference type="AlphaFoldDB" id="A0A8J6N0Y2"/>
<feature type="domain" description="Alpha-amylase/4-alpha-glucanotransferase C-terminal" evidence="1">
    <location>
        <begin position="7"/>
        <end position="69"/>
    </location>
</feature>
<evidence type="ECO:0000259" key="1">
    <source>
        <dbReference type="Pfam" id="PF09095"/>
    </source>
</evidence>
<dbReference type="GO" id="GO:0003824">
    <property type="term" value="F:catalytic activity"/>
    <property type="evidence" value="ECO:0007669"/>
    <property type="project" value="InterPro"/>
</dbReference>
<gene>
    <name evidence="2" type="ORF">H8E19_15620</name>
</gene>
<proteinExistence type="predicted"/>